<protein>
    <recommendedName>
        <fullName evidence="4">Tetratricopeptide TPR_2 repeat protein</fullName>
    </recommendedName>
</protein>
<dbReference type="Pfam" id="PF13196">
    <property type="entry name" value="DUF4012"/>
    <property type="match status" value="1"/>
</dbReference>
<dbReference type="Proteomes" id="UP000033980">
    <property type="component" value="Unassembled WGS sequence"/>
</dbReference>
<gene>
    <name evidence="2" type="ORF">UV68_C0014G0014</name>
</gene>
<evidence type="ECO:0000313" key="3">
    <source>
        <dbReference type="Proteomes" id="UP000033980"/>
    </source>
</evidence>
<dbReference type="EMBL" id="LCFK01000014">
    <property type="protein sequence ID" value="KKS94161.1"/>
    <property type="molecule type" value="Genomic_DNA"/>
</dbReference>
<dbReference type="InterPro" id="IPR025101">
    <property type="entry name" value="DUF4012"/>
</dbReference>
<accession>A0A0G1FGD8</accession>
<evidence type="ECO:0000256" key="1">
    <source>
        <dbReference type="SAM" id="Phobius"/>
    </source>
</evidence>
<reference evidence="2 3" key="1">
    <citation type="journal article" date="2015" name="Nature">
        <title>rRNA introns, odd ribosomes, and small enigmatic genomes across a large radiation of phyla.</title>
        <authorList>
            <person name="Brown C.T."/>
            <person name="Hug L.A."/>
            <person name="Thomas B.C."/>
            <person name="Sharon I."/>
            <person name="Castelle C.J."/>
            <person name="Singh A."/>
            <person name="Wilkins M.J."/>
            <person name="Williams K.H."/>
            <person name="Banfield J.F."/>
        </authorList>
    </citation>
    <scope>NUCLEOTIDE SEQUENCE [LARGE SCALE GENOMIC DNA]</scope>
</reference>
<keyword evidence="1" id="KW-1133">Transmembrane helix</keyword>
<sequence length="906" mass="102691">MPSVQAKIAIWSNNSYLKSHIEEVNLDNLSFSDYTNSCSCPFVLVLIDLSQDLNNISQKIINVYEHCSIKGKKLCLALFQWDTIDTEKNLYFSQLLQQLGSTTPIHRLVYVKDIISENIISPETWLEKYILESLLEGKIHISSKGENKIYPLTVKDFLAGLQKIFFLSGTAGKEFWMVGDSLTDLDLAYLLKKYLEDTNESFEIEATEANRSNIDLNSLGNSTRALLNWEPKDDFSWILKNSAHRIGEDRTQMAIGLRRLETQTKQPRLYKLLKIKNYLIQIVSHIKRKKIKTKEVESTKGLIKRTSEIVFACLAFIYLFFTAVYIIVTALALVNLEESLNLIRSGEIKQSVKYLSTSQFYSKTGEFSYDLISPVFSFLAPDFQEKNHNMFVFLTYSQSSVQNLQQTYLLAENIYQSIGVKESGLNIHDAALALRSNLSQVYENINQIRLLTQGRKLPKVLDEKLSQSAEYKNISLVEQQITQLLKATELIPAFLAGDEIKNILLVFQNSSEIRGTGGVVDYLLALVLDKGRLVSRNIYTGSEIDSLIHADITAPPLINQLTGSESWLTRDLNYNPDFPSTAENFSAVIEKSLKFKPDTIVAVNENIISDLLIADKGIVINGQNITSDEFQRQLPLTSPNLLYRQLIDYYLDRFFNHNISLLSLGRVIAKQTIENQLLFWSHEENIENMIIEQSLSGAIIPHICSSSLSELNDCVAESTYLNESNFSLVPVGHNLRRRIAHKISFTPKSTVHEYTVDYKFIKPFENLNRDLMEVIQIYAPEDSKLGPVTVNGEPISPSSVLQQKDHLLERFQIPISLKFNVDNQLLISFTAPLKQNLIVPFSYSITEYHQPGLIPGGENTELTIVLPENTRASLLTAPAESSPEGYKYVFPSKTSSFGIRMVPVEQ</sequence>
<evidence type="ECO:0008006" key="4">
    <source>
        <dbReference type="Google" id="ProtNLM"/>
    </source>
</evidence>
<keyword evidence="1" id="KW-0812">Transmembrane</keyword>
<evidence type="ECO:0000313" key="2">
    <source>
        <dbReference type="EMBL" id="KKS94161.1"/>
    </source>
</evidence>
<keyword evidence="1" id="KW-0472">Membrane</keyword>
<comment type="caution">
    <text evidence="2">The sequence shown here is derived from an EMBL/GenBank/DDBJ whole genome shotgun (WGS) entry which is preliminary data.</text>
</comment>
<name>A0A0G1FGD8_9BACT</name>
<organism evidence="2 3">
    <name type="scientific">Candidatus Collierbacteria bacterium GW2011_GWC2_43_12</name>
    <dbReference type="NCBI Taxonomy" id="1618390"/>
    <lineage>
        <taxon>Bacteria</taxon>
        <taxon>Candidatus Collieribacteriota</taxon>
    </lineage>
</organism>
<dbReference type="AlphaFoldDB" id="A0A0G1FGD8"/>
<proteinExistence type="predicted"/>
<feature type="transmembrane region" description="Helical" evidence="1">
    <location>
        <begin position="309"/>
        <end position="334"/>
    </location>
</feature>